<dbReference type="EC" id="4.6.1.1" evidence="4"/>
<dbReference type="CDD" id="cd07302">
    <property type="entry name" value="CHD"/>
    <property type="match status" value="2"/>
</dbReference>
<feature type="transmembrane region" description="Helical" evidence="16">
    <location>
        <begin position="303"/>
        <end position="324"/>
    </location>
</feature>
<organism evidence="18 19">
    <name type="scientific">Daphnia magna</name>
    <dbReference type="NCBI Taxonomy" id="35525"/>
    <lineage>
        <taxon>Eukaryota</taxon>
        <taxon>Metazoa</taxon>
        <taxon>Ecdysozoa</taxon>
        <taxon>Arthropoda</taxon>
        <taxon>Crustacea</taxon>
        <taxon>Branchiopoda</taxon>
        <taxon>Diplostraca</taxon>
        <taxon>Cladocera</taxon>
        <taxon>Anomopoda</taxon>
        <taxon>Daphniidae</taxon>
        <taxon>Daphnia</taxon>
    </lineage>
</organism>
<feature type="transmembrane region" description="Helical" evidence="16">
    <location>
        <begin position="1115"/>
        <end position="1133"/>
    </location>
</feature>
<keyword evidence="5 16" id="KW-0812">Transmembrane</keyword>
<keyword evidence="11" id="KW-0115">cAMP biosynthesis</keyword>
<evidence type="ECO:0000256" key="10">
    <source>
        <dbReference type="ARBA" id="ARBA00022989"/>
    </source>
</evidence>
<keyword evidence="13 14" id="KW-0456">Lyase</keyword>
<comment type="catalytic activity">
    <reaction evidence="1">
        <text>ATP = 3',5'-cyclic AMP + diphosphate</text>
        <dbReference type="Rhea" id="RHEA:15389"/>
        <dbReference type="ChEBI" id="CHEBI:30616"/>
        <dbReference type="ChEBI" id="CHEBI:33019"/>
        <dbReference type="ChEBI" id="CHEBI:58165"/>
        <dbReference type="EC" id="4.6.1.1"/>
    </reaction>
</comment>
<evidence type="ECO:0000256" key="16">
    <source>
        <dbReference type="SAM" id="Phobius"/>
    </source>
</evidence>
<evidence type="ECO:0000256" key="5">
    <source>
        <dbReference type="ARBA" id="ARBA00022692"/>
    </source>
</evidence>
<dbReference type="InterPro" id="IPR009398">
    <property type="entry name" value="Adcy_conserved_dom"/>
</dbReference>
<dbReference type="InterPro" id="IPR029787">
    <property type="entry name" value="Nucleotide_cyclase"/>
</dbReference>
<evidence type="ECO:0000256" key="15">
    <source>
        <dbReference type="SAM" id="MobiDB-lite"/>
    </source>
</evidence>
<evidence type="ECO:0000256" key="11">
    <source>
        <dbReference type="ARBA" id="ARBA00022998"/>
    </source>
</evidence>
<dbReference type="Proteomes" id="UP001234178">
    <property type="component" value="Unassembled WGS sequence"/>
</dbReference>
<comment type="subcellular location">
    <subcellularLocation>
        <location evidence="3">Membrane</location>
        <topology evidence="3">Multi-pass membrane protein</topology>
    </subcellularLocation>
</comment>
<evidence type="ECO:0000256" key="1">
    <source>
        <dbReference type="ARBA" id="ARBA00001593"/>
    </source>
</evidence>
<reference evidence="18 19" key="1">
    <citation type="journal article" date="2023" name="Nucleic Acids Res.">
        <title>The hologenome of Daphnia magna reveals possible DNA methylation and microbiome-mediated evolution of the host genome.</title>
        <authorList>
            <person name="Chaturvedi A."/>
            <person name="Li X."/>
            <person name="Dhandapani V."/>
            <person name="Marshall H."/>
            <person name="Kissane S."/>
            <person name="Cuenca-Cambronero M."/>
            <person name="Asole G."/>
            <person name="Calvet F."/>
            <person name="Ruiz-Romero M."/>
            <person name="Marangio P."/>
            <person name="Guigo R."/>
            <person name="Rago D."/>
            <person name="Mirbahai L."/>
            <person name="Eastwood N."/>
            <person name="Colbourne J.K."/>
            <person name="Zhou J."/>
            <person name="Mallon E."/>
            <person name="Orsini L."/>
        </authorList>
    </citation>
    <scope>NUCLEOTIDE SEQUENCE [LARGE SCALE GENOMIC DNA]</scope>
    <source>
        <strain evidence="18">LRV0_1</strain>
    </source>
</reference>
<evidence type="ECO:0000256" key="7">
    <source>
        <dbReference type="ARBA" id="ARBA00022741"/>
    </source>
</evidence>
<evidence type="ECO:0000256" key="13">
    <source>
        <dbReference type="ARBA" id="ARBA00023239"/>
    </source>
</evidence>
<feature type="domain" description="Guanylate cyclase" evidence="17">
    <location>
        <begin position="485"/>
        <end position="612"/>
    </location>
</feature>
<dbReference type="PANTHER" id="PTHR45627">
    <property type="entry name" value="ADENYLATE CYCLASE TYPE 1"/>
    <property type="match status" value="1"/>
</dbReference>
<keyword evidence="8" id="KW-0067">ATP-binding</keyword>
<evidence type="ECO:0000313" key="19">
    <source>
        <dbReference type="Proteomes" id="UP001234178"/>
    </source>
</evidence>
<keyword evidence="9" id="KW-0460">Magnesium</keyword>
<keyword evidence="19" id="KW-1185">Reference proteome</keyword>
<evidence type="ECO:0000256" key="4">
    <source>
        <dbReference type="ARBA" id="ARBA00012201"/>
    </source>
</evidence>
<dbReference type="SMART" id="SM00044">
    <property type="entry name" value="CYCc"/>
    <property type="match status" value="2"/>
</dbReference>
<comment type="similarity">
    <text evidence="14">Belongs to the adenylyl cyclase class-4/guanylyl cyclase family.</text>
</comment>
<keyword evidence="10 16" id="KW-1133">Transmembrane helix</keyword>
<evidence type="ECO:0000256" key="9">
    <source>
        <dbReference type="ARBA" id="ARBA00022842"/>
    </source>
</evidence>
<feature type="transmembrane region" description="Helical" evidence="16">
    <location>
        <begin position="1082"/>
        <end position="1103"/>
    </location>
</feature>
<name>A0ABQ9ZJQ4_9CRUS</name>
<evidence type="ECO:0000256" key="14">
    <source>
        <dbReference type="RuleBase" id="RU000405"/>
    </source>
</evidence>
<protein>
    <recommendedName>
        <fullName evidence="4">adenylate cyclase</fullName>
        <ecNumber evidence="4">4.6.1.1</ecNumber>
    </recommendedName>
</protein>
<evidence type="ECO:0000256" key="3">
    <source>
        <dbReference type="ARBA" id="ARBA00004141"/>
    </source>
</evidence>
<feature type="transmembrane region" description="Helical" evidence="16">
    <location>
        <begin position="969"/>
        <end position="990"/>
    </location>
</feature>
<dbReference type="EMBL" id="JAOYFB010000004">
    <property type="protein sequence ID" value="KAK4013162.1"/>
    <property type="molecule type" value="Genomic_DNA"/>
</dbReference>
<feature type="transmembrane region" description="Helical" evidence="16">
    <location>
        <begin position="257"/>
        <end position="275"/>
    </location>
</feature>
<keyword evidence="12 16" id="KW-0472">Membrane</keyword>
<feature type="compositionally biased region" description="Polar residues" evidence="15">
    <location>
        <begin position="1482"/>
        <end position="1529"/>
    </location>
</feature>
<evidence type="ECO:0000256" key="2">
    <source>
        <dbReference type="ARBA" id="ARBA00001946"/>
    </source>
</evidence>
<feature type="transmembrane region" description="Helical" evidence="16">
    <location>
        <begin position="898"/>
        <end position="916"/>
    </location>
</feature>
<gene>
    <name evidence="18" type="ORF">OUZ56_025396</name>
</gene>
<keyword evidence="6" id="KW-0479">Metal-binding</keyword>
<evidence type="ECO:0000259" key="17">
    <source>
        <dbReference type="PROSITE" id="PS50125"/>
    </source>
</evidence>
<dbReference type="PROSITE" id="PS50125">
    <property type="entry name" value="GUANYLATE_CYCLASE_2"/>
    <property type="match status" value="2"/>
</dbReference>
<dbReference type="Pfam" id="PF06327">
    <property type="entry name" value="Adcy_cons_dom"/>
    <property type="match status" value="1"/>
</dbReference>
<keyword evidence="7" id="KW-0547">Nucleotide-binding</keyword>
<comment type="caution">
    <text evidence="18">The sequence shown here is derived from an EMBL/GenBank/DDBJ whole genome shotgun (WGS) entry which is preliminary data.</text>
</comment>
<dbReference type="InterPro" id="IPR032628">
    <property type="entry name" value="AC_N"/>
</dbReference>
<feature type="region of interest" description="Disordered" evidence="15">
    <location>
        <begin position="805"/>
        <end position="830"/>
    </location>
</feature>
<evidence type="ECO:0000256" key="12">
    <source>
        <dbReference type="ARBA" id="ARBA00023136"/>
    </source>
</evidence>
<evidence type="ECO:0000256" key="8">
    <source>
        <dbReference type="ARBA" id="ARBA00022840"/>
    </source>
</evidence>
<proteinExistence type="inferred from homology"/>
<feature type="compositionally biased region" description="Polar residues" evidence="15">
    <location>
        <begin position="76"/>
        <end position="97"/>
    </location>
</feature>
<feature type="transmembrane region" description="Helical" evidence="16">
    <location>
        <begin position="161"/>
        <end position="183"/>
    </location>
</feature>
<accession>A0ABQ9ZJQ4</accession>
<feature type="transmembrane region" description="Helical" evidence="16">
    <location>
        <begin position="361"/>
        <end position="382"/>
    </location>
</feature>
<feature type="transmembrane region" description="Helical" evidence="16">
    <location>
        <begin position="230"/>
        <end position="250"/>
    </location>
</feature>
<feature type="region of interest" description="Disordered" evidence="15">
    <location>
        <begin position="55"/>
        <end position="99"/>
    </location>
</feature>
<feature type="transmembrane region" description="Helical" evidence="16">
    <location>
        <begin position="922"/>
        <end position="948"/>
    </location>
</feature>
<dbReference type="PANTHER" id="PTHR45627:SF1">
    <property type="entry name" value="ADENYLATE CYCLASE TYPE 8"/>
    <property type="match status" value="1"/>
</dbReference>
<dbReference type="PROSITE" id="PS00452">
    <property type="entry name" value="GUANYLATE_CYCLASE_1"/>
    <property type="match status" value="1"/>
</dbReference>
<dbReference type="InterPro" id="IPR018297">
    <property type="entry name" value="A/G_cyclase_CS"/>
</dbReference>
<comment type="cofactor">
    <cofactor evidence="2">
        <name>Mg(2+)</name>
        <dbReference type="ChEBI" id="CHEBI:18420"/>
    </cofactor>
</comment>
<evidence type="ECO:0000313" key="18">
    <source>
        <dbReference type="EMBL" id="KAK4013162.1"/>
    </source>
</evidence>
<dbReference type="SUPFAM" id="SSF55073">
    <property type="entry name" value="Nucleotide cyclase"/>
    <property type="match status" value="2"/>
</dbReference>
<dbReference type="Gene3D" id="3.30.70.1230">
    <property type="entry name" value="Nucleotide cyclase"/>
    <property type="match status" value="2"/>
</dbReference>
<feature type="transmembrane region" description="Helical" evidence="16">
    <location>
        <begin position="331"/>
        <end position="349"/>
    </location>
</feature>
<feature type="domain" description="Guanylate cyclase" evidence="17">
    <location>
        <begin position="1204"/>
        <end position="1346"/>
    </location>
</feature>
<dbReference type="InterPro" id="IPR001054">
    <property type="entry name" value="A/G_cyclase"/>
</dbReference>
<dbReference type="Pfam" id="PF16214">
    <property type="entry name" value="AC_N"/>
    <property type="match status" value="1"/>
</dbReference>
<feature type="region of interest" description="Disordered" evidence="15">
    <location>
        <begin position="1477"/>
        <end position="1529"/>
    </location>
</feature>
<dbReference type="Pfam" id="PF00211">
    <property type="entry name" value="Guanylate_cyc"/>
    <property type="match status" value="2"/>
</dbReference>
<evidence type="ECO:0000256" key="6">
    <source>
        <dbReference type="ARBA" id="ARBA00022723"/>
    </source>
</evidence>
<sequence length="1586" mass="175951">MKPKLLINMRGYRIIKATKKASSDDLGKTLAASSYHKYTDSTVKRSSSSNQFVNRTQPFGLEMDEEVSTPRKTMESCGTLSTDDEPSQSGASPSTVKQHPLHLALERASSTTRFQRSGGGAVVYGGLYLPSLQNGLSGRFENQPLESAYQRYSHRQRQKSFIVVNGVDVALKIIAVILISTHYSSSSVNSSVPCSIDLNSSISSSPSDCNSKPSGASMVHSHGEYPTETVTWTSCLIVVNVLLCLLAFCWKCFANNYLHWAALATWLLMNLQVLVGLDFDGIGGDAGKSSELETASSELTTHMAWYILFIIFATYAMLPLPLLWSASAAGATVVIHLTCFFVAHSVRIASNSSPWEDWYCIAMSGGADLVLYAAMNFAGLYAKFLTDRAGRKAFLETRRSHEMRCKAEKENDKQEKLLLSVLPRFVVMEMIRDFAAEEDTEKSGGNGNAISSKLVATPEVSGAIPAPAAVPQFHKIYLHRYENVSILFADIKGFTELASQCSAQELVRVLNDLFGKFDRLAEENHCLRIKLLGDCYYCVSGLPEARSNHANCCVETGLDMICAIQFVRQKTQVDLNMRIGIHSGSVLCGVLGVYKWQFDVWSFDVTLANHMESGGIPGRVHISKATLDCLSDTYDVEPGHGDTRDVYLKEHKVETYLIVKKRRIKKPPKDEQHIRPSVDRTGGCRTGILESWIEEEEEEHSLKRKTGQLVNAASSARPSLGGVSVGAISSPETSVLINDSADWSPEIPFENLDIGGLDDDDDDGQTSFNNTFDLVDQDSHQLKLSNATSIHQFGSTLPNLLSDGALNSECEPSPTSSVRRQDSPCNRGGSRRVRIAAPEAALLNLQEEVDQLMDHSIEIDSNKKIRNEHVHPLTLQFLRPDMESTFCNMREDVFKSNAFCVFIVWIMLASSLLIVMPKTTGLLVTLVAATLMLASALLLAVAEEMPWLPDSWIRHASKELARKRTLRNLYICFVVGIVFITTVVNMVLFADYMRHLDTAPLNNQYYVENSENCSAMSKQFNYTKQLNLVINKLHHNASYPASSNNAHVVASCLLPQYHMYTWVLAMVCLASFLKLNYMVKSAILLVMVIVYTILMTVAFPAVFNEIQGDCGLYVVDKWSMLVLIFLFFYVVGYHSRLVEVTSRLDFLWKQQAAKELTDISETRTYNTQLLKNILPDHVANYFLSAESSERRTDELYSQAKDGVGVMFASIPNFTEFYSEDVNKGMECIRLLNEIIVDFDELLDESRFASIEKIKTIGSTYMAVSGLNPVQNTTTTGDADEYLHLTALTDFALAMKDRLDEVNRHSFNSFQLRVGIGVGQVVGGVIGARKPVFDVWGNTVNEASRMDSTGQMGRIQVTRDVYQILSERGYRMQPRGLVKVKGKGEMQTYLVIGKEMGSPKGVHRQPSNRSSLAAVVYGMVRARRRQTTAKQGVLTSAAAVQQLHRTSTRRAAATSSSSASAAQGALDRLRAFSSVRRQPTMRGATNSSGMNLTNGSRNPFDASTTIKTLQQNECSPSKMRQPQLGQDSGLPVQNRSIAISARQPLQISRSYHDMPKFYTVQEHVDDKGDIDGDFSFDEVQDTGRHPQ</sequence>